<organism evidence="1 2">
    <name type="scientific">Pseudarcicella hirudinis</name>
    <dbReference type="NCBI Taxonomy" id="1079859"/>
    <lineage>
        <taxon>Bacteria</taxon>
        <taxon>Pseudomonadati</taxon>
        <taxon>Bacteroidota</taxon>
        <taxon>Cytophagia</taxon>
        <taxon>Cytophagales</taxon>
        <taxon>Flectobacillaceae</taxon>
        <taxon>Pseudarcicella</taxon>
    </lineage>
</organism>
<dbReference type="AlphaFoldDB" id="A0A1I5MZE1"/>
<sequence>MKKYKVKIVKEIELEAEFDGNYWDAERTLMCALENDFEEESTLRCIAEKVAKAVLETFDALDDEAVAPIPVPGAVLLIKNLSCEVETDEY</sequence>
<gene>
    <name evidence="1" type="ORF">SAMN04515674_101503</name>
</gene>
<dbReference type="RefSeq" id="WP_092011560.1">
    <property type="nucleotide sequence ID" value="NZ_FOXH01000001.1"/>
</dbReference>
<proteinExistence type="predicted"/>
<dbReference type="STRING" id="1079859.SAMN04515674_101503"/>
<name>A0A1I5MZE1_9BACT</name>
<reference evidence="1 2" key="1">
    <citation type="submission" date="2016-10" db="EMBL/GenBank/DDBJ databases">
        <authorList>
            <person name="de Groot N.N."/>
        </authorList>
    </citation>
    <scope>NUCLEOTIDE SEQUENCE [LARGE SCALE GENOMIC DNA]</scope>
    <source>
        <strain evidence="2">E92,LMG 26720,CCM 7988</strain>
    </source>
</reference>
<protein>
    <submittedName>
        <fullName evidence="1">Uncharacterized protein</fullName>
    </submittedName>
</protein>
<dbReference type="EMBL" id="FOXH01000001">
    <property type="protein sequence ID" value="SFP14391.1"/>
    <property type="molecule type" value="Genomic_DNA"/>
</dbReference>
<evidence type="ECO:0000313" key="2">
    <source>
        <dbReference type="Proteomes" id="UP000199306"/>
    </source>
</evidence>
<evidence type="ECO:0000313" key="1">
    <source>
        <dbReference type="EMBL" id="SFP14391.1"/>
    </source>
</evidence>
<accession>A0A1I5MZE1</accession>
<dbReference type="Proteomes" id="UP000199306">
    <property type="component" value="Unassembled WGS sequence"/>
</dbReference>
<keyword evidence="2" id="KW-1185">Reference proteome</keyword>